<dbReference type="Pfam" id="PF03301">
    <property type="entry name" value="Trp_dioxygenase"/>
    <property type="match status" value="1"/>
</dbReference>
<dbReference type="GeneID" id="75141156"/>
<keyword evidence="2" id="KW-1185">Reference proteome</keyword>
<evidence type="ECO:0000313" key="1">
    <source>
        <dbReference type="EMBL" id="UWM43851.1"/>
    </source>
</evidence>
<dbReference type="InterPro" id="IPR004981">
    <property type="entry name" value="Trp_2_3_dOase"/>
</dbReference>
<dbReference type="InterPro" id="IPR037217">
    <property type="entry name" value="Trp/Indoleamine_2_3_dOase-like"/>
</dbReference>
<dbReference type="SUPFAM" id="SSF140959">
    <property type="entry name" value="Indolic compounds 2,3-dioxygenase-like"/>
    <property type="match status" value="1"/>
</dbReference>
<dbReference type="PANTHER" id="PTHR10138">
    <property type="entry name" value="TRYPTOPHAN 2,3-DIOXYGENASE"/>
    <property type="match status" value="1"/>
</dbReference>
<reference evidence="1" key="1">
    <citation type="submission" date="2022-08" db="EMBL/GenBank/DDBJ databases">
        <authorList>
            <person name="Bogun A."/>
            <person name="Kislichkina A."/>
            <person name="Solomentsev V."/>
            <person name="Skryabin Y."/>
            <person name="Sizova A."/>
            <person name="Platonov M."/>
            <person name="Dentovskaya S."/>
        </authorList>
    </citation>
    <scope>NUCLEOTIDE SEQUENCE</scope>
    <source>
        <strain evidence="1">SCPM-O-B-7604</strain>
    </source>
</reference>
<sequence>MSRKDINTTKDYFKSVLIGHGDNDYEKYMNTEFLLSLQRSSDEWIHRDELLFQIIHQSTELWLKLSNEELKEAIKLLEEHSLSHATALIQRASQCIRSITEQLEILTHMTPYDFFRIRPILGNGSGLESPGWKNVNTIGREMAKTINNYLDETETDLIKVYTQQTHSEIFNLCEALISWDEWVSLWRTRHYKVAVRTIGHKTVGTKGTPVDKLAQLIGHKYFPRLWQLRSELVEEY</sequence>
<protein>
    <submittedName>
        <fullName evidence="1">Tryptophan 2,3-dioxygenase family protein</fullName>
    </submittedName>
</protein>
<dbReference type="Proteomes" id="UP001057860">
    <property type="component" value="Chromosome"/>
</dbReference>
<proteinExistence type="predicted"/>
<gene>
    <name evidence="1" type="ORF">N0H69_14115</name>
</gene>
<evidence type="ECO:0000313" key="2">
    <source>
        <dbReference type="Proteomes" id="UP001057860"/>
    </source>
</evidence>
<accession>A0ABY5UK89</accession>
<dbReference type="EMBL" id="CP104006">
    <property type="protein sequence ID" value="UWM43851.1"/>
    <property type="molecule type" value="Genomic_DNA"/>
</dbReference>
<organism evidence="1 2">
    <name type="scientific">Yersinia alsatica</name>
    <dbReference type="NCBI Taxonomy" id="2890317"/>
    <lineage>
        <taxon>Bacteria</taxon>
        <taxon>Pseudomonadati</taxon>
        <taxon>Pseudomonadota</taxon>
        <taxon>Gammaproteobacteria</taxon>
        <taxon>Enterobacterales</taxon>
        <taxon>Yersiniaceae</taxon>
        <taxon>Yersinia</taxon>
    </lineage>
</organism>
<dbReference type="RefSeq" id="WP_050151207.1">
    <property type="nucleotide sequence ID" value="NZ_CABHWW010000014.1"/>
</dbReference>
<name>A0ABY5UK89_9GAMM</name>
<dbReference type="PANTHER" id="PTHR10138:SF0">
    <property type="entry name" value="TRYPTOPHAN 2,3-DIOXYGENASE"/>
    <property type="match status" value="1"/>
</dbReference>
<dbReference type="Gene3D" id="1.20.58.480">
    <property type="match status" value="1"/>
</dbReference>